<dbReference type="PANTHER" id="PTHR33398:SF1">
    <property type="entry name" value="SMALL RIBOSOMAL SUBUNIT PROTEIN BS20C"/>
    <property type="match status" value="1"/>
</dbReference>
<dbReference type="OrthoDB" id="9807974at2"/>
<dbReference type="Proteomes" id="UP000199058">
    <property type="component" value="Unassembled WGS sequence"/>
</dbReference>
<keyword evidence="6 8" id="KW-0687">Ribonucleoprotein</keyword>
<evidence type="ECO:0000256" key="9">
    <source>
        <dbReference type="SAM" id="MobiDB-lite"/>
    </source>
</evidence>
<accession>A0A1I1I0S4</accession>
<evidence type="ECO:0000256" key="1">
    <source>
        <dbReference type="ARBA" id="ARBA00003134"/>
    </source>
</evidence>
<evidence type="ECO:0000256" key="5">
    <source>
        <dbReference type="ARBA" id="ARBA00022980"/>
    </source>
</evidence>
<evidence type="ECO:0000256" key="8">
    <source>
        <dbReference type="HAMAP-Rule" id="MF_00500"/>
    </source>
</evidence>
<evidence type="ECO:0000256" key="7">
    <source>
        <dbReference type="ARBA" id="ARBA00035136"/>
    </source>
</evidence>
<dbReference type="STRING" id="1122252.SAMN05660443_2041"/>
<evidence type="ECO:0000256" key="2">
    <source>
        <dbReference type="ARBA" id="ARBA00007634"/>
    </source>
</evidence>
<dbReference type="GO" id="GO:0005829">
    <property type="term" value="C:cytosol"/>
    <property type="evidence" value="ECO:0007669"/>
    <property type="project" value="TreeGrafter"/>
</dbReference>
<sequence length="89" mass="10070">MANIKSAKKRALQSEKRRQHNASLRSKTRTSIKKVLKTVKAGDWDQAMTDFRAAQKIIDQVADKGVYTKNWAARTKSRLNARVKALKAS</sequence>
<keyword evidence="3 8" id="KW-0699">rRNA-binding</keyword>
<feature type="region of interest" description="Disordered" evidence="9">
    <location>
        <begin position="1"/>
        <end position="30"/>
    </location>
</feature>
<dbReference type="GO" id="GO:0015935">
    <property type="term" value="C:small ribosomal subunit"/>
    <property type="evidence" value="ECO:0007669"/>
    <property type="project" value="TreeGrafter"/>
</dbReference>
<dbReference type="AlphaFoldDB" id="A0A1I1I0S4"/>
<dbReference type="SUPFAM" id="SSF46992">
    <property type="entry name" value="Ribosomal protein S20"/>
    <property type="match status" value="1"/>
</dbReference>
<dbReference type="FunFam" id="1.20.58.110:FF:000001">
    <property type="entry name" value="30S ribosomal protein S20"/>
    <property type="match status" value="1"/>
</dbReference>
<dbReference type="InterPro" id="IPR036510">
    <property type="entry name" value="Ribosomal_bS20_sf"/>
</dbReference>
<evidence type="ECO:0000256" key="4">
    <source>
        <dbReference type="ARBA" id="ARBA00022884"/>
    </source>
</evidence>
<gene>
    <name evidence="8" type="primary">rpsT</name>
    <name evidence="10" type="ORF">SAMN05660443_2041</name>
</gene>
<dbReference type="GO" id="GO:0003735">
    <property type="term" value="F:structural constituent of ribosome"/>
    <property type="evidence" value="ECO:0007669"/>
    <property type="project" value="InterPro"/>
</dbReference>
<comment type="function">
    <text evidence="1 8">Binds directly to 16S ribosomal RNA.</text>
</comment>
<organism evidence="10 11">
    <name type="scientific">Marinospirillum celere</name>
    <dbReference type="NCBI Taxonomy" id="1122252"/>
    <lineage>
        <taxon>Bacteria</taxon>
        <taxon>Pseudomonadati</taxon>
        <taxon>Pseudomonadota</taxon>
        <taxon>Gammaproteobacteria</taxon>
        <taxon>Oceanospirillales</taxon>
        <taxon>Oceanospirillaceae</taxon>
        <taxon>Marinospirillum</taxon>
    </lineage>
</organism>
<reference evidence="10 11" key="1">
    <citation type="submission" date="2016-10" db="EMBL/GenBank/DDBJ databases">
        <authorList>
            <person name="de Groot N.N."/>
        </authorList>
    </citation>
    <scope>NUCLEOTIDE SEQUENCE [LARGE SCALE GENOMIC DNA]</scope>
    <source>
        <strain evidence="10 11">DSM 18438</strain>
    </source>
</reference>
<keyword evidence="4 8" id="KW-0694">RNA-binding</keyword>
<dbReference type="HAMAP" id="MF_00500">
    <property type="entry name" value="Ribosomal_bS20"/>
    <property type="match status" value="1"/>
</dbReference>
<evidence type="ECO:0000313" key="10">
    <source>
        <dbReference type="EMBL" id="SFC27818.1"/>
    </source>
</evidence>
<dbReference type="RefSeq" id="WP_091962955.1">
    <property type="nucleotide sequence ID" value="NZ_FOLH01000004.1"/>
</dbReference>
<dbReference type="GO" id="GO:0006412">
    <property type="term" value="P:translation"/>
    <property type="evidence" value="ECO:0007669"/>
    <property type="project" value="UniProtKB-UniRule"/>
</dbReference>
<evidence type="ECO:0000256" key="3">
    <source>
        <dbReference type="ARBA" id="ARBA00022730"/>
    </source>
</evidence>
<keyword evidence="11" id="KW-1185">Reference proteome</keyword>
<feature type="compositionally biased region" description="Basic residues" evidence="9">
    <location>
        <begin position="1"/>
        <end position="11"/>
    </location>
</feature>
<dbReference type="NCBIfam" id="TIGR00029">
    <property type="entry name" value="S20"/>
    <property type="match status" value="1"/>
</dbReference>
<dbReference type="InterPro" id="IPR002583">
    <property type="entry name" value="Ribosomal_bS20"/>
</dbReference>
<dbReference type="Pfam" id="PF01649">
    <property type="entry name" value="Ribosomal_S20p"/>
    <property type="match status" value="1"/>
</dbReference>
<dbReference type="Gene3D" id="1.20.58.110">
    <property type="entry name" value="Ribosomal protein S20"/>
    <property type="match status" value="1"/>
</dbReference>
<keyword evidence="5 8" id="KW-0689">Ribosomal protein</keyword>
<proteinExistence type="inferred from homology"/>
<dbReference type="PANTHER" id="PTHR33398">
    <property type="entry name" value="30S RIBOSOMAL PROTEIN S20"/>
    <property type="match status" value="1"/>
</dbReference>
<dbReference type="GO" id="GO:0070181">
    <property type="term" value="F:small ribosomal subunit rRNA binding"/>
    <property type="evidence" value="ECO:0007669"/>
    <property type="project" value="TreeGrafter"/>
</dbReference>
<comment type="similarity">
    <text evidence="2 8">Belongs to the bacterial ribosomal protein bS20 family.</text>
</comment>
<evidence type="ECO:0000256" key="6">
    <source>
        <dbReference type="ARBA" id="ARBA00023274"/>
    </source>
</evidence>
<dbReference type="EMBL" id="FOLH01000004">
    <property type="protein sequence ID" value="SFC27818.1"/>
    <property type="molecule type" value="Genomic_DNA"/>
</dbReference>
<name>A0A1I1I0S4_9GAMM</name>
<protein>
    <recommendedName>
        <fullName evidence="7 8">Small ribosomal subunit protein bS20</fullName>
    </recommendedName>
</protein>
<evidence type="ECO:0000313" key="11">
    <source>
        <dbReference type="Proteomes" id="UP000199058"/>
    </source>
</evidence>